<keyword evidence="2" id="KW-1185">Reference proteome</keyword>
<evidence type="ECO:0000313" key="2">
    <source>
        <dbReference type="Proteomes" id="UP000282930"/>
    </source>
</evidence>
<dbReference type="SUPFAM" id="SSF88723">
    <property type="entry name" value="PIN domain-like"/>
    <property type="match status" value="1"/>
</dbReference>
<dbReference type="InterPro" id="IPR029060">
    <property type="entry name" value="PIN-like_dom_sf"/>
</dbReference>
<name>A0A3T0D8M9_9FIRM</name>
<gene>
    <name evidence="1" type="ORF">ELD05_13335</name>
</gene>
<dbReference type="Proteomes" id="UP000282930">
    <property type="component" value="Chromosome"/>
</dbReference>
<dbReference type="KEGG" id="ccha:ELD05_13335"/>
<sequence length="112" mass="12875">MGYDIANLETEEGYRFFQELKKFKAFSVYDRLVISIALQEKIICVSNDKPVRKICKKYGINSTGTLGILCAAFEKGIISKKELKELIDEYQSNSGAYINKDIINEIIRIYHL</sequence>
<proteinExistence type="predicted"/>
<organism evidence="1 2">
    <name type="scientific">Caldicellulosiruptor changbaiensis</name>
    <dbReference type="NCBI Taxonomy" id="1222016"/>
    <lineage>
        <taxon>Bacteria</taxon>
        <taxon>Bacillati</taxon>
        <taxon>Bacillota</taxon>
        <taxon>Bacillota incertae sedis</taxon>
        <taxon>Caldicellulosiruptorales</taxon>
        <taxon>Caldicellulosiruptoraceae</taxon>
        <taxon>Caldicellulosiruptor</taxon>
    </lineage>
</organism>
<protein>
    <submittedName>
        <fullName evidence="1">DUF3368 domain-containing protein</fullName>
    </submittedName>
</protein>
<accession>A0A3T0D8M9</accession>
<dbReference type="RefSeq" id="WP_127352808.1">
    <property type="nucleotide sequence ID" value="NZ_CP034791.1"/>
</dbReference>
<dbReference type="InterPro" id="IPR021799">
    <property type="entry name" value="PIN-like_prokaryotic"/>
</dbReference>
<dbReference type="Pfam" id="PF11848">
    <property type="entry name" value="DUF3368"/>
    <property type="match status" value="1"/>
</dbReference>
<dbReference type="AlphaFoldDB" id="A0A3T0D8M9"/>
<evidence type="ECO:0000313" key="1">
    <source>
        <dbReference type="EMBL" id="AZT91500.1"/>
    </source>
</evidence>
<dbReference type="EMBL" id="CP034791">
    <property type="protein sequence ID" value="AZT91500.1"/>
    <property type="molecule type" value="Genomic_DNA"/>
</dbReference>
<reference evidence="1 2" key="1">
    <citation type="submission" date="2018-12" db="EMBL/GenBank/DDBJ databases">
        <title>Genome sequence from the cellulolytic species, Caldicellulosiruptor changbaiensis.</title>
        <authorList>
            <person name="Blumer-Schuette S.E."/>
            <person name="Mendoza C."/>
        </authorList>
    </citation>
    <scope>NUCLEOTIDE SEQUENCE [LARGE SCALE GENOMIC DNA]</scope>
    <source>
        <strain evidence="1 2">CBS-Z</strain>
    </source>
</reference>